<dbReference type="Pfam" id="PF18102">
    <property type="entry name" value="DTC"/>
    <property type="match status" value="1"/>
</dbReference>
<protein>
    <recommendedName>
        <fullName evidence="8">Exportin-1</fullName>
    </recommendedName>
</protein>
<organism evidence="14 15">
    <name type="scientific">Symbiodinium natans</name>
    <dbReference type="NCBI Taxonomy" id="878477"/>
    <lineage>
        <taxon>Eukaryota</taxon>
        <taxon>Sar</taxon>
        <taxon>Alveolata</taxon>
        <taxon>Dinophyceae</taxon>
        <taxon>Suessiales</taxon>
        <taxon>Symbiodiniaceae</taxon>
        <taxon>Symbiodinium</taxon>
    </lineage>
</organism>
<dbReference type="SMART" id="SM00913">
    <property type="entry name" value="IBN_N"/>
    <property type="match status" value="1"/>
</dbReference>
<dbReference type="Pfam" id="PF08767">
    <property type="entry name" value="CRM1_C"/>
    <property type="match status" value="1"/>
</dbReference>
<dbReference type="InterPro" id="IPR016024">
    <property type="entry name" value="ARM-type_fold"/>
</dbReference>
<dbReference type="PROSITE" id="PS50089">
    <property type="entry name" value="ZF_RING_2"/>
    <property type="match status" value="1"/>
</dbReference>
<dbReference type="GO" id="GO:0006611">
    <property type="term" value="P:protein export from nucleus"/>
    <property type="evidence" value="ECO:0007669"/>
    <property type="project" value="InterPro"/>
</dbReference>
<comment type="similarity">
    <text evidence="3">Belongs to the exportin family.</text>
</comment>
<dbReference type="GO" id="GO:0005634">
    <property type="term" value="C:nucleus"/>
    <property type="evidence" value="ECO:0007669"/>
    <property type="project" value="UniProtKB-SubCell"/>
</dbReference>
<feature type="transmembrane region" description="Helical" evidence="11">
    <location>
        <begin position="233"/>
        <end position="250"/>
    </location>
</feature>
<proteinExistence type="inferred from homology"/>
<dbReference type="SUPFAM" id="SSF48371">
    <property type="entry name" value="ARM repeat"/>
    <property type="match status" value="1"/>
</dbReference>
<dbReference type="InterPro" id="IPR041123">
    <property type="entry name" value="CRM1_repeat"/>
</dbReference>
<feature type="region of interest" description="Disordered" evidence="10">
    <location>
        <begin position="844"/>
        <end position="863"/>
    </location>
</feature>
<keyword evidence="9" id="KW-0862">Zinc</keyword>
<dbReference type="InterPro" id="IPR040485">
    <property type="entry name" value="XPO1_repeat_3"/>
</dbReference>
<feature type="domain" description="RING-type" evidence="12">
    <location>
        <begin position="33"/>
        <end position="69"/>
    </location>
</feature>
<dbReference type="GO" id="GO:0000056">
    <property type="term" value="P:ribosomal small subunit export from nucleus"/>
    <property type="evidence" value="ECO:0007669"/>
    <property type="project" value="TreeGrafter"/>
</dbReference>
<dbReference type="PANTHER" id="PTHR11223">
    <property type="entry name" value="EXPORTIN 1/5"/>
    <property type="match status" value="1"/>
</dbReference>
<dbReference type="GO" id="GO:0005737">
    <property type="term" value="C:cytoplasm"/>
    <property type="evidence" value="ECO:0007669"/>
    <property type="project" value="TreeGrafter"/>
</dbReference>
<dbReference type="InterPro" id="IPR013598">
    <property type="entry name" value="Exportin-1/Importin-b-like"/>
</dbReference>
<evidence type="ECO:0000256" key="6">
    <source>
        <dbReference type="ARBA" id="ARBA00022927"/>
    </source>
</evidence>
<gene>
    <name evidence="14" type="primary">XPO1</name>
    <name evidence="14" type="ORF">SNAT2548_LOCUS785</name>
</gene>
<keyword evidence="11" id="KW-1133">Transmembrane helix</keyword>
<evidence type="ECO:0000259" key="13">
    <source>
        <dbReference type="PROSITE" id="PS50166"/>
    </source>
</evidence>
<dbReference type="GO" id="GO:0000055">
    <property type="term" value="P:ribosomal large subunit export from nucleus"/>
    <property type="evidence" value="ECO:0007669"/>
    <property type="project" value="TreeGrafter"/>
</dbReference>
<dbReference type="InterPro" id="IPR014877">
    <property type="entry name" value="XPO1_C_dom"/>
</dbReference>
<dbReference type="InterPro" id="IPR001841">
    <property type="entry name" value="Znf_RING"/>
</dbReference>
<dbReference type="GO" id="GO:0008270">
    <property type="term" value="F:zinc ion binding"/>
    <property type="evidence" value="ECO:0007669"/>
    <property type="project" value="UniProtKB-KW"/>
</dbReference>
<evidence type="ECO:0000256" key="2">
    <source>
        <dbReference type="ARBA" id="ARBA00009413"/>
    </source>
</evidence>
<dbReference type="Pfam" id="PF18784">
    <property type="entry name" value="CRM1_repeat_2"/>
    <property type="match status" value="1"/>
</dbReference>
<feature type="region of interest" description="Disordered" evidence="10">
    <location>
        <begin position="792"/>
        <end position="814"/>
    </location>
</feature>
<dbReference type="InterPro" id="IPR039396">
    <property type="entry name" value="Deltex_C"/>
</dbReference>
<comment type="similarity">
    <text evidence="2">Belongs to the Deltex family.</text>
</comment>
<evidence type="ECO:0000256" key="7">
    <source>
        <dbReference type="ARBA" id="ARBA00023242"/>
    </source>
</evidence>
<dbReference type="Proteomes" id="UP000604046">
    <property type="component" value="Unassembled WGS sequence"/>
</dbReference>
<evidence type="ECO:0000256" key="9">
    <source>
        <dbReference type="PROSITE-ProRule" id="PRU00175"/>
    </source>
</evidence>
<evidence type="ECO:0000256" key="3">
    <source>
        <dbReference type="ARBA" id="ARBA00009466"/>
    </source>
</evidence>
<evidence type="ECO:0000259" key="12">
    <source>
        <dbReference type="PROSITE" id="PS50089"/>
    </source>
</evidence>
<dbReference type="PROSITE" id="PS50166">
    <property type="entry name" value="IMPORTIN_B_NT"/>
    <property type="match status" value="1"/>
</dbReference>
<evidence type="ECO:0000256" key="10">
    <source>
        <dbReference type="SAM" id="MobiDB-lite"/>
    </source>
</evidence>
<dbReference type="SUPFAM" id="SSF57850">
    <property type="entry name" value="RING/U-box"/>
    <property type="match status" value="1"/>
</dbReference>
<evidence type="ECO:0000256" key="8">
    <source>
        <dbReference type="ARBA" id="ARBA00073514"/>
    </source>
</evidence>
<accession>A0A812GQ62</accession>
<comment type="caution">
    <text evidence="14">The sequence shown here is derived from an EMBL/GenBank/DDBJ whole genome shotgun (WGS) entry which is preliminary data.</text>
</comment>
<dbReference type="PANTHER" id="PTHR11223:SF2">
    <property type="entry name" value="EXPORTIN-1"/>
    <property type="match status" value="1"/>
</dbReference>
<dbReference type="Gene3D" id="3.30.390.130">
    <property type="match status" value="1"/>
</dbReference>
<keyword evidence="5" id="KW-0509">mRNA transport</keyword>
<comment type="subcellular location">
    <subcellularLocation>
        <location evidence="1">Nucleus</location>
    </subcellularLocation>
</comment>
<feature type="transmembrane region" description="Helical" evidence="11">
    <location>
        <begin position="262"/>
        <end position="283"/>
    </location>
</feature>
<keyword evidence="4" id="KW-0813">Transport</keyword>
<dbReference type="Gene3D" id="1.25.10.10">
    <property type="entry name" value="Leucine-rich Repeat Variant"/>
    <property type="match status" value="1"/>
</dbReference>
<dbReference type="EMBL" id="CAJNDS010000038">
    <property type="protein sequence ID" value="CAE6929376.1"/>
    <property type="molecule type" value="Genomic_DNA"/>
</dbReference>
<reference evidence="14" key="1">
    <citation type="submission" date="2021-02" db="EMBL/GenBank/DDBJ databases">
        <authorList>
            <person name="Dougan E. K."/>
            <person name="Rhodes N."/>
            <person name="Thang M."/>
            <person name="Chan C."/>
        </authorList>
    </citation>
    <scope>NUCLEOTIDE SEQUENCE</scope>
</reference>
<dbReference type="Gene3D" id="3.30.40.10">
    <property type="entry name" value="Zinc/RING finger domain, C3HC4 (zinc finger)"/>
    <property type="match status" value="1"/>
</dbReference>
<feature type="domain" description="Importin N-terminal" evidence="13">
    <location>
        <begin position="928"/>
        <end position="994"/>
    </location>
</feature>
<dbReference type="GO" id="GO:0031267">
    <property type="term" value="F:small GTPase binding"/>
    <property type="evidence" value="ECO:0007669"/>
    <property type="project" value="InterPro"/>
</dbReference>
<dbReference type="Pfam" id="PF18777">
    <property type="entry name" value="CRM1_repeat"/>
    <property type="match status" value="1"/>
</dbReference>
<dbReference type="FunFam" id="1.25.10.10:FF:001255">
    <property type="entry name" value="Exportin 1"/>
    <property type="match status" value="1"/>
</dbReference>
<sequence length="1940" mass="219624">MAPQLILPRDAAELRRACAADFELSPAPDPVECSICLEGDACVLLPCGHRYHADCLNRWFETRQVCPSCGRAYGDTVGSMPDGVMTWQWRKQRLAGYSCPTVVLHFFFPRGAVDGEDFEGRSQHAYLPDNEEGRELLALFQLAFRRRVLFGLRPSLTTGRMRPTFSIHMKTSMSGGPARHGYPDPQYIASAKEELRLAGIEIDAALPVAVSLHGGTFGCAKCRRLSVGFINKLIYPGIPVACFFALVATGKGRIAVLAEISLEAALLLPASLFTLGFMVWIFLTTIAYTPLDLLCMLVVTLANLYVALRLLLQRRYRCFDTVARRARLWLVNRLAQLGLLNLVILYSRIWQYGYGKVALLAAVFAFLVQLLRRTLGYRTAWVQDSASPNLHEALETAPWPGCQDPIGEVGPLREEDWARYSCCTSLQGRMDMRRVHQDLLRPLDESGRACASAVIHRLLANELRFSEEYAVFYHSYSTSCLLYELQAVLAAEFLGYPPDGPPVLRLNRTPFERISSLQHLLDLRKSSPSDRIPEFRAVSISAFCSCFASGGYGKSMLENYFIDGYYTSHDVSADIRRLLELVLQSGRGLDALPTLLPEILGLGTAFNLDSRGQPGAKGPTLRRGHVLQIFVHESVLDAVAYGAQPLGSLAPQGVPVSEWLRQQCPVEGQARMFVHPDLFLDTHRGLVRTVPVSPRPFDRAGLRRRLQELLAPHFAKVAKDEFKVAFGFRDAWQQQQHPEGKNTGDGCHTRVVFCFCEAGQITCDDLGRSLKYAYPWAFENLLHTLDNTPDFSNTQLPQLRPQTATSSAPTPHTPAAARIQEWDTSDVTTLSHEALVSHLQTQVLRGMKKRRSRSQPHLSKAMPKLEQSLAEKGMRTTRARNSYGNFFEKESTWEKEMQAEREIVHQISLKLPQPRNRWLGDSAVALEAAQVLTQVRTHPDSWFAVDTILATSHSPDTKFFALNVLEHVISTRWMVLTDAQKAGIKNYVVQLVIKISADEHFATTQKHVLTKLNETLVNIVKQEWPHAWENFIPDICGSCKTNQLLCENNLRILNMVSEEIFTFGKSQMVSKKVVKLKESLNAQFAAIYEICSYILKSHVQSPGSVKPSLITTTLSTLANFLEWIGLAFIFETDLIQMLLLHFWDPLEYRLDCARCLNEIACLHEGVQQYQPQIIQCFQGVVEKIQQLPENINEACANLPGPQRIFWEVFHNQVALLLTGFLKHHMAAMEAQSRYMIPALNYLVRISMGPNEETFKICVEFWQTFSARVYLENQAPQLSHMQAPLLMDTYRDNSQREKLKLYAPVLAEVRQVLISKMAKPPEVTIKENEEGHIVRVEEEDTDELALYKMMREALIYLTHLDSSHMERIVLQRVEQECLERKDLEKWSPLMLNRLCYAIGSISGAMQEPDERKFVVAVIKDLLNLCDMKKGKDNKAAVASNIMYVVGQYPRFLRAHWKFLRTVVFKLFEFMHETFPGVQQMAVDTFLRICQKCKKKFIVQQSNEPAPFIETMPSHIAQDISELEPLQICTFFEAVGHMISAASSDQKVRLIALLMGIFNEKWASILRGLSATGSLEVFVQNQQVLREISLILRVNERMVIAIGTACHAQLAGMYCDMLKIYKVCSDFISHSTAQQGAQVMHLANVKLLRNVKRDTLRLVRSFVDAATPQGAAEVRLTPAQIAQRFVPPLLEPVLADYRSNMPQARDAEVLDLLAVLATRIHESISQEVGRIFEMVLECTCDMIKGDFQSYPDHRVKFYDLLKAINANCFQALFYLPEAQLILFVDSLIWAMKHEQPQVADSGLQVLSQFLERLLSGPSSIYVPFFKQYYFLILQAVIGVLTDTSHKSGFKLQQHILLQLIVAAENQMLSDAAPKQRVMEFLFELIGKSFPTLNKSQAEIFVLHCFNKSRQPAEFQQHIRDFLIQLKEWGSHESALYEELLCS</sequence>
<keyword evidence="7" id="KW-0539">Nucleus</keyword>
<dbReference type="InterPro" id="IPR001494">
    <property type="entry name" value="Importin-beta_N"/>
</dbReference>
<dbReference type="Pfam" id="PF08389">
    <property type="entry name" value="Xpo1"/>
    <property type="match status" value="1"/>
</dbReference>
<dbReference type="InterPro" id="IPR013083">
    <property type="entry name" value="Znf_RING/FYVE/PHD"/>
</dbReference>
<dbReference type="Pfam" id="PF18787">
    <property type="entry name" value="CRM1_repeat_3"/>
    <property type="match status" value="1"/>
</dbReference>
<feature type="compositionally biased region" description="Low complexity" evidence="10">
    <location>
        <begin position="801"/>
        <end position="814"/>
    </location>
</feature>
<dbReference type="InterPro" id="IPR045065">
    <property type="entry name" value="XPO1/5"/>
</dbReference>
<dbReference type="GO" id="GO:0005049">
    <property type="term" value="F:nuclear export signal receptor activity"/>
    <property type="evidence" value="ECO:0007669"/>
    <property type="project" value="InterPro"/>
</dbReference>
<evidence type="ECO:0000313" key="15">
    <source>
        <dbReference type="Proteomes" id="UP000604046"/>
    </source>
</evidence>
<dbReference type="Pfam" id="PF13639">
    <property type="entry name" value="zf-RING_2"/>
    <property type="match status" value="1"/>
</dbReference>
<evidence type="ECO:0000256" key="4">
    <source>
        <dbReference type="ARBA" id="ARBA00022448"/>
    </source>
</evidence>
<evidence type="ECO:0000256" key="5">
    <source>
        <dbReference type="ARBA" id="ARBA00022816"/>
    </source>
</evidence>
<evidence type="ECO:0000256" key="11">
    <source>
        <dbReference type="SAM" id="Phobius"/>
    </source>
</evidence>
<dbReference type="SMART" id="SM00184">
    <property type="entry name" value="RING"/>
    <property type="match status" value="1"/>
</dbReference>
<feature type="transmembrane region" description="Helical" evidence="11">
    <location>
        <begin position="328"/>
        <end position="346"/>
    </location>
</feature>
<dbReference type="OrthoDB" id="27218at2759"/>
<name>A0A812GQ62_9DINO</name>
<keyword evidence="9" id="KW-0479">Metal-binding</keyword>
<dbReference type="GO" id="GO:0051028">
    <property type="term" value="P:mRNA transport"/>
    <property type="evidence" value="ECO:0007669"/>
    <property type="project" value="UniProtKB-KW"/>
</dbReference>
<feature type="transmembrane region" description="Helical" evidence="11">
    <location>
        <begin position="289"/>
        <end position="308"/>
    </location>
</feature>
<keyword evidence="15" id="KW-1185">Reference proteome</keyword>
<keyword evidence="11" id="KW-0472">Membrane</keyword>
<evidence type="ECO:0000256" key="1">
    <source>
        <dbReference type="ARBA" id="ARBA00004123"/>
    </source>
</evidence>
<dbReference type="SMART" id="SM01102">
    <property type="entry name" value="CRM1_C"/>
    <property type="match status" value="1"/>
</dbReference>
<keyword evidence="11" id="KW-0812">Transmembrane</keyword>
<evidence type="ECO:0000313" key="14">
    <source>
        <dbReference type="EMBL" id="CAE6929376.1"/>
    </source>
</evidence>
<keyword evidence="9" id="KW-0863">Zinc-finger</keyword>
<dbReference type="InterPro" id="IPR039399">
    <property type="entry name" value="Deltex_C_sf"/>
</dbReference>
<dbReference type="InterPro" id="IPR011989">
    <property type="entry name" value="ARM-like"/>
</dbReference>
<dbReference type="InterPro" id="IPR041235">
    <property type="entry name" value="Exp1_repeat_2"/>
</dbReference>
<dbReference type="Pfam" id="PF03810">
    <property type="entry name" value="IBN_N"/>
    <property type="match status" value="1"/>
</dbReference>
<keyword evidence="6" id="KW-0653">Protein transport</keyword>